<evidence type="ECO:0000256" key="1">
    <source>
        <dbReference type="ARBA" id="ARBA00012513"/>
    </source>
</evidence>
<comment type="caution">
    <text evidence="11">The sequence shown here is derived from an EMBL/GenBank/DDBJ whole genome shotgun (WGS) entry which is preliminary data.</text>
</comment>
<dbReference type="InterPro" id="IPR008271">
    <property type="entry name" value="Ser/Thr_kinase_AS"/>
</dbReference>
<dbReference type="GO" id="GO:0007165">
    <property type="term" value="P:signal transduction"/>
    <property type="evidence" value="ECO:0007669"/>
    <property type="project" value="TreeGrafter"/>
</dbReference>
<feature type="domain" description="Protein kinase" evidence="10">
    <location>
        <begin position="30"/>
        <end position="293"/>
    </location>
</feature>
<evidence type="ECO:0000256" key="2">
    <source>
        <dbReference type="ARBA" id="ARBA00022527"/>
    </source>
</evidence>
<dbReference type="AlphaFoldDB" id="A0AAD2K339"/>
<dbReference type="Pfam" id="PF00069">
    <property type="entry name" value="Pkinase"/>
    <property type="match status" value="1"/>
</dbReference>
<gene>
    <name evidence="11" type="ORF">MYCIT1_LOCUS24366</name>
</gene>
<sequence length="394" mass="43137">MPPSTPIRPRSLPSAQLPDLTGTTVENGRLQLLALLGTGGFAKVYKAFDTLSSDYHAVKCLARRKPGSRGDINLRHEIRNHTQVSHLPGVVTLHRSFLEGAYIFIVLELCDMDLHRLVIDQQRCAGRPDVAKRIFLEIVDVLDACHAAGVSHRDLKPGNILCDADGRNIRLADFGVATCAAESTQFGVGTPVFASPESLDRDRESYSTRGADSWALGIIFIALLTSSLPWRVPVDSDRRFAAYRSDPANLLRRMLDLTPAFSCLLNRIFHPDQRRRPGLEQLRTDVLAMERFLVGSSSGQCVSKSHSRSLNSSPRIGAIVFKPNPMYAFAAVVPPPVNSEQPSPLGKSNPASDSTSETSVSSRRSTKSLLALTRRLKKLVLPSGFSKSEDSRSA</sequence>
<evidence type="ECO:0000256" key="5">
    <source>
        <dbReference type="ARBA" id="ARBA00022777"/>
    </source>
</evidence>
<keyword evidence="3" id="KW-0808">Transferase</keyword>
<dbReference type="GO" id="GO:0004674">
    <property type="term" value="F:protein serine/threonine kinase activity"/>
    <property type="evidence" value="ECO:0007669"/>
    <property type="project" value="UniProtKB-KW"/>
</dbReference>
<dbReference type="EC" id="2.7.11.1" evidence="1"/>
<evidence type="ECO:0000256" key="4">
    <source>
        <dbReference type="ARBA" id="ARBA00022741"/>
    </source>
</evidence>
<keyword evidence="12" id="KW-1185">Reference proteome</keyword>
<dbReference type="SMART" id="SM00220">
    <property type="entry name" value="S_TKc"/>
    <property type="match status" value="1"/>
</dbReference>
<proteinExistence type="predicted"/>
<dbReference type="Proteomes" id="UP001295794">
    <property type="component" value="Unassembled WGS sequence"/>
</dbReference>
<feature type="region of interest" description="Disordered" evidence="9">
    <location>
        <begin position="337"/>
        <end position="367"/>
    </location>
</feature>
<keyword evidence="6" id="KW-0067">ATP-binding</keyword>
<comment type="catalytic activity">
    <reaction evidence="8">
        <text>L-seryl-[protein] + ATP = O-phospho-L-seryl-[protein] + ADP + H(+)</text>
        <dbReference type="Rhea" id="RHEA:17989"/>
        <dbReference type="Rhea" id="RHEA-COMP:9863"/>
        <dbReference type="Rhea" id="RHEA-COMP:11604"/>
        <dbReference type="ChEBI" id="CHEBI:15378"/>
        <dbReference type="ChEBI" id="CHEBI:29999"/>
        <dbReference type="ChEBI" id="CHEBI:30616"/>
        <dbReference type="ChEBI" id="CHEBI:83421"/>
        <dbReference type="ChEBI" id="CHEBI:456216"/>
        <dbReference type="EC" id="2.7.11.1"/>
    </reaction>
</comment>
<dbReference type="Gene3D" id="1.10.510.10">
    <property type="entry name" value="Transferase(Phosphotransferase) domain 1"/>
    <property type="match status" value="1"/>
</dbReference>
<comment type="catalytic activity">
    <reaction evidence="7">
        <text>L-threonyl-[protein] + ATP = O-phospho-L-threonyl-[protein] + ADP + H(+)</text>
        <dbReference type="Rhea" id="RHEA:46608"/>
        <dbReference type="Rhea" id="RHEA-COMP:11060"/>
        <dbReference type="Rhea" id="RHEA-COMP:11605"/>
        <dbReference type="ChEBI" id="CHEBI:15378"/>
        <dbReference type="ChEBI" id="CHEBI:30013"/>
        <dbReference type="ChEBI" id="CHEBI:30616"/>
        <dbReference type="ChEBI" id="CHEBI:61977"/>
        <dbReference type="ChEBI" id="CHEBI:456216"/>
        <dbReference type="EC" id="2.7.11.1"/>
    </reaction>
</comment>
<dbReference type="PROSITE" id="PS00108">
    <property type="entry name" value="PROTEIN_KINASE_ST"/>
    <property type="match status" value="1"/>
</dbReference>
<protein>
    <recommendedName>
        <fullName evidence="1">non-specific serine/threonine protein kinase</fullName>
        <ecNumber evidence="1">2.7.11.1</ecNumber>
    </recommendedName>
</protein>
<evidence type="ECO:0000256" key="9">
    <source>
        <dbReference type="SAM" id="MobiDB-lite"/>
    </source>
</evidence>
<dbReference type="InterPro" id="IPR011009">
    <property type="entry name" value="Kinase-like_dom_sf"/>
</dbReference>
<accession>A0AAD2K339</accession>
<evidence type="ECO:0000256" key="8">
    <source>
        <dbReference type="ARBA" id="ARBA00048679"/>
    </source>
</evidence>
<dbReference type="PROSITE" id="PS50011">
    <property type="entry name" value="PROTEIN_KINASE_DOM"/>
    <property type="match status" value="1"/>
</dbReference>
<reference evidence="11" key="1">
    <citation type="submission" date="2023-11" db="EMBL/GenBank/DDBJ databases">
        <authorList>
            <person name="De Vega J J."/>
            <person name="De Vega J J."/>
        </authorList>
    </citation>
    <scope>NUCLEOTIDE SEQUENCE</scope>
</reference>
<evidence type="ECO:0000256" key="3">
    <source>
        <dbReference type="ARBA" id="ARBA00022679"/>
    </source>
</evidence>
<evidence type="ECO:0000313" key="11">
    <source>
        <dbReference type="EMBL" id="CAK5276250.1"/>
    </source>
</evidence>
<dbReference type="SUPFAM" id="SSF56112">
    <property type="entry name" value="Protein kinase-like (PK-like)"/>
    <property type="match status" value="1"/>
</dbReference>
<dbReference type="PANTHER" id="PTHR43895">
    <property type="entry name" value="CALCIUM/CALMODULIN-DEPENDENT PROTEIN KINASE KINASE-RELATED"/>
    <property type="match status" value="1"/>
</dbReference>
<evidence type="ECO:0000256" key="7">
    <source>
        <dbReference type="ARBA" id="ARBA00047899"/>
    </source>
</evidence>
<keyword evidence="2" id="KW-0723">Serine/threonine-protein kinase</keyword>
<keyword evidence="5" id="KW-0418">Kinase</keyword>
<dbReference type="PANTHER" id="PTHR43895:SF32">
    <property type="entry name" value="SERINE_THREONINE-PROTEIN KINASE CHK1"/>
    <property type="match status" value="1"/>
</dbReference>
<evidence type="ECO:0000256" key="6">
    <source>
        <dbReference type="ARBA" id="ARBA00022840"/>
    </source>
</evidence>
<dbReference type="GO" id="GO:0005524">
    <property type="term" value="F:ATP binding"/>
    <property type="evidence" value="ECO:0007669"/>
    <property type="project" value="UniProtKB-KW"/>
</dbReference>
<evidence type="ECO:0000259" key="10">
    <source>
        <dbReference type="PROSITE" id="PS50011"/>
    </source>
</evidence>
<keyword evidence="4" id="KW-0547">Nucleotide-binding</keyword>
<organism evidence="11 12">
    <name type="scientific">Mycena citricolor</name>
    <dbReference type="NCBI Taxonomy" id="2018698"/>
    <lineage>
        <taxon>Eukaryota</taxon>
        <taxon>Fungi</taxon>
        <taxon>Dikarya</taxon>
        <taxon>Basidiomycota</taxon>
        <taxon>Agaricomycotina</taxon>
        <taxon>Agaricomycetes</taxon>
        <taxon>Agaricomycetidae</taxon>
        <taxon>Agaricales</taxon>
        <taxon>Marasmiineae</taxon>
        <taxon>Mycenaceae</taxon>
        <taxon>Mycena</taxon>
    </lineage>
</organism>
<name>A0AAD2K339_9AGAR</name>
<dbReference type="InterPro" id="IPR000719">
    <property type="entry name" value="Prot_kinase_dom"/>
</dbReference>
<feature type="compositionally biased region" description="Low complexity" evidence="9">
    <location>
        <begin position="352"/>
        <end position="363"/>
    </location>
</feature>
<dbReference type="EMBL" id="CAVNYO010000405">
    <property type="protein sequence ID" value="CAK5276250.1"/>
    <property type="molecule type" value="Genomic_DNA"/>
</dbReference>
<evidence type="ECO:0000313" key="12">
    <source>
        <dbReference type="Proteomes" id="UP001295794"/>
    </source>
</evidence>